<dbReference type="Pfam" id="PF13581">
    <property type="entry name" value="HATPase_c_2"/>
    <property type="match status" value="1"/>
</dbReference>
<dbReference type="InterPro" id="IPR036890">
    <property type="entry name" value="HATPase_C_sf"/>
</dbReference>
<dbReference type="PANTHER" id="PTHR35526">
    <property type="entry name" value="ANTI-SIGMA-F FACTOR RSBW-RELATED"/>
    <property type="match status" value="1"/>
</dbReference>
<proteinExistence type="predicted"/>
<keyword evidence="1" id="KW-0808">Transferase</keyword>
<keyword evidence="3" id="KW-0067">ATP-binding</keyword>
<dbReference type="Proteomes" id="UP001601976">
    <property type="component" value="Unassembled WGS sequence"/>
</dbReference>
<name>A0ABW6RFL9_9ACTN</name>
<sequence>MNAEIAAVTAEFVQRLSSTRRGARLARVLAVQQLDAWGVPFGTGPSDAVAHVVAELAANAVTHGHVPGRDFEVRLLLLRGGRVRVEVADTRGERWPRARPGGDGEGGRGLLMVEALAEAWGVTERNVGKVVWADLTVTAVSRPRPR</sequence>
<dbReference type="PANTHER" id="PTHR35526:SF3">
    <property type="entry name" value="ANTI-SIGMA-F FACTOR RSBW"/>
    <property type="match status" value="1"/>
</dbReference>
<comment type="caution">
    <text evidence="3">The sequence shown here is derived from an EMBL/GenBank/DDBJ whole genome shotgun (WGS) entry which is preliminary data.</text>
</comment>
<feature type="domain" description="Histidine kinase/HSP90-like ATPase" evidence="2">
    <location>
        <begin position="43"/>
        <end position="133"/>
    </location>
</feature>
<dbReference type="CDD" id="cd16936">
    <property type="entry name" value="HATPase_RsbW-like"/>
    <property type="match status" value="1"/>
</dbReference>
<evidence type="ECO:0000256" key="1">
    <source>
        <dbReference type="ARBA" id="ARBA00022527"/>
    </source>
</evidence>
<evidence type="ECO:0000313" key="3">
    <source>
        <dbReference type="EMBL" id="MFF3339407.1"/>
    </source>
</evidence>
<keyword evidence="4" id="KW-1185">Reference proteome</keyword>
<gene>
    <name evidence="3" type="ORF">ACFYWW_11850</name>
</gene>
<dbReference type="SUPFAM" id="SSF55874">
    <property type="entry name" value="ATPase domain of HSP90 chaperone/DNA topoisomerase II/histidine kinase"/>
    <property type="match status" value="1"/>
</dbReference>
<reference evidence="3 4" key="1">
    <citation type="submission" date="2024-10" db="EMBL/GenBank/DDBJ databases">
        <title>The Natural Products Discovery Center: Release of the First 8490 Sequenced Strains for Exploring Actinobacteria Biosynthetic Diversity.</title>
        <authorList>
            <person name="Kalkreuter E."/>
            <person name="Kautsar S.A."/>
            <person name="Yang D."/>
            <person name="Bader C.D."/>
            <person name="Teijaro C.N."/>
            <person name="Fluegel L."/>
            <person name="Davis C.M."/>
            <person name="Simpson J.R."/>
            <person name="Lauterbach L."/>
            <person name="Steele A.D."/>
            <person name="Gui C."/>
            <person name="Meng S."/>
            <person name="Li G."/>
            <person name="Viehrig K."/>
            <person name="Ye F."/>
            <person name="Su P."/>
            <person name="Kiefer A.F."/>
            <person name="Nichols A."/>
            <person name="Cepeda A.J."/>
            <person name="Yan W."/>
            <person name="Fan B."/>
            <person name="Jiang Y."/>
            <person name="Adhikari A."/>
            <person name="Zheng C.-J."/>
            <person name="Schuster L."/>
            <person name="Cowan T.M."/>
            <person name="Smanski M.J."/>
            <person name="Chevrette M.G."/>
            <person name="De Carvalho L.P.S."/>
            <person name="Shen B."/>
        </authorList>
    </citation>
    <scope>NUCLEOTIDE SEQUENCE [LARGE SCALE GENOMIC DNA]</scope>
    <source>
        <strain evidence="3 4">NPDC003029</strain>
    </source>
</reference>
<dbReference type="InterPro" id="IPR003594">
    <property type="entry name" value="HATPase_dom"/>
</dbReference>
<keyword evidence="3" id="KW-0547">Nucleotide-binding</keyword>
<accession>A0ABW6RFL9</accession>
<dbReference type="GO" id="GO:0005524">
    <property type="term" value="F:ATP binding"/>
    <property type="evidence" value="ECO:0007669"/>
    <property type="project" value="UniProtKB-KW"/>
</dbReference>
<protein>
    <submittedName>
        <fullName evidence="3">ATP-binding protein</fullName>
    </submittedName>
</protein>
<organism evidence="3 4">
    <name type="scientific">Streptomyces flavidovirens</name>
    <dbReference type="NCBI Taxonomy" id="67298"/>
    <lineage>
        <taxon>Bacteria</taxon>
        <taxon>Bacillati</taxon>
        <taxon>Actinomycetota</taxon>
        <taxon>Actinomycetes</taxon>
        <taxon>Kitasatosporales</taxon>
        <taxon>Streptomycetaceae</taxon>
        <taxon>Streptomyces</taxon>
    </lineage>
</organism>
<dbReference type="InterPro" id="IPR050267">
    <property type="entry name" value="Anti-sigma-factor_SerPK"/>
</dbReference>
<dbReference type="Gene3D" id="3.30.565.10">
    <property type="entry name" value="Histidine kinase-like ATPase, C-terminal domain"/>
    <property type="match status" value="1"/>
</dbReference>
<evidence type="ECO:0000313" key="4">
    <source>
        <dbReference type="Proteomes" id="UP001601976"/>
    </source>
</evidence>
<evidence type="ECO:0000259" key="2">
    <source>
        <dbReference type="Pfam" id="PF13581"/>
    </source>
</evidence>
<dbReference type="RefSeq" id="WP_355712083.1">
    <property type="nucleotide sequence ID" value="NZ_JBEXNP010000001.1"/>
</dbReference>
<dbReference type="EMBL" id="JBIAPK010000003">
    <property type="protein sequence ID" value="MFF3339407.1"/>
    <property type="molecule type" value="Genomic_DNA"/>
</dbReference>
<keyword evidence="1" id="KW-0723">Serine/threonine-protein kinase</keyword>
<keyword evidence="1" id="KW-0418">Kinase</keyword>